<dbReference type="EMBL" id="QGNW01000051">
    <property type="protein sequence ID" value="RVX06431.1"/>
    <property type="molecule type" value="Genomic_DNA"/>
</dbReference>
<dbReference type="InterPro" id="IPR044991">
    <property type="entry name" value="TET_plant"/>
</dbReference>
<dbReference type="AlphaFoldDB" id="A0A438EB48"/>
<evidence type="ECO:0000313" key="7">
    <source>
        <dbReference type="EMBL" id="RVW44753.1"/>
    </source>
</evidence>
<accession>A0A438EB48</accession>
<protein>
    <submittedName>
        <fullName evidence="7">Tetraspanin-7</fullName>
    </submittedName>
</protein>
<dbReference type="OrthoDB" id="672773at2759"/>
<comment type="similarity">
    <text evidence="2">Belongs to the tetraspanin (TM4SF) family.</text>
</comment>
<dbReference type="Pfam" id="PF00335">
    <property type="entry name" value="Tetraspanin"/>
    <property type="match status" value="1"/>
</dbReference>
<organism evidence="7 9">
    <name type="scientific">Vitis vinifera</name>
    <name type="common">Grape</name>
    <dbReference type="NCBI Taxonomy" id="29760"/>
    <lineage>
        <taxon>Eukaryota</taxon>
        <taxon>Viridiplantae</taxon>
        <taxon>Streptophyta</taxon>
        <taxon>Embryophyta</taxon>
        <taxon>Tracheophyta</taxon>
        <taxon>Spermatophyta</taxon>
        <taxon>Magnoliopsida</taxon>
        <taxon>eudicotyledons</taxon>
        <taxon>Gunneridae</taxon>
        <taxon>Pentapetalae</taxon>
        <taxon>rosids</taxon>
        <taxon>Vitales</taxon>
        <taxon>Vitaceae</taxon>
        <taxon>Viteae</taxon>
        <taxon>Vitis</taxon>
    </lineage>
</organism>
<dbReference type="EMBL" id="QGNW01001343">
    <property type="protein sequence ID" value="RVW44753.1"/>
    <property type="molecule type" value="Genomic_DNA"/>
</dbReference>
<reference evidence="7 9" key="1">
    <citation type="journal article" date="2018" name="PLoS Genet.">
        <title>Population sequencing reveals clonal diversity and ancestral inbreeding in the grapevine cultivar Chardonnay.</title>
        <authorList>
            <person name="Roach M.J."/>
            <person name="Johnson D.L."/>
            <person name="Bohlmann J."/>
            <person name="van Vuuren H.J."/>
            <person name="Jones S.J."/>
            <person name="Pretorius I.S."/>
            <person name="Schmidt S.A."/>
            <person name="Borneman A.R."/>
        </authorList>
    </citation>
    <scope>NUCLEOTIDE SEQUENCE [LARGE SCALE GENOMIC DNA]</scope>
    <source>
        <strain evidence="9">cv. Chardonnay</strain>
        <strain evidence="7">I10V1</strain>
        <tissue evidence="7">Leaf</tissue>
    </source>
</reference>
<gene>
    <name evidence="7" type="primary">TET7_1</name>
    <name evidence="8" type="synonym">TET7_0</name>
    <name evidence="8" type="ORF">CK203_023648</name>
    <name evidence="7" type="ORF">CK203_081827</name>
</gene>
<evidence type="ECO:0000256" key="4">
    <source>
        <dbReference type="ARBA" id="ARBA00022989"/>
    </source>
</evidence>
<feature type="transmembrane region" description="Helical" evidence="6">
    <location>
        <begin position="77"/>
        <end position="96"/>
    </location>
</feature>
<dbReference type="GO" id="GO:0009734">
    <property type="term" value="P:auxin-activated signaling pathway"/>
    <property type="evidence" value="ECO:0007669"/>
    <property type="project" value="InterPro"/>
</dbReference>
<dbReference type="GO" id="GO:0016020">
    <property type="term" value="C:membrane"/>
    <property type="evidence" value="ECO:0007669"/>
    <property type="project" value="UniProtKB-SubCell"/>
</dbReference>
<comment type="caution">
    <text evidence="7">The sequence shown here is derived from an EMBL/GenBank/DDBJ whole genome shotgun (WGS) entry which is preliminary data.</text>
</comment>
<keyword evidence="4 6" id="KW-1133">Transmembrane helix</keyword>
<evidence type="ECO:0000256" key="5">
    <source>
        <dbReference type="ARBA" id="ARBA00023136"/>
    </source>
</evidence>
<dbReference type="KEGG" id="vvi:100251476"/>
<name>A0A438EB48_VITVI</name>
<feature type="transmembrane region" description="Helical" evidence="6">
    <location>
        <begin position="46"/>
        <end position="71"/>
    </location>
</feature>
<evidence type="ECO:0000313" key="8">
    <source>
        <dbReference type="EMBL" id="RVX06431.1"/>
    </source>
</evidence>
<dbReference type="PANTHER" id="PTHR32191">
    <property type="entry name" value="TETRASPANIN-8-RELATED"/>
    <property type="match status" value="1"/>
</dbReference>
<dbReference type="Gramene" id="Vitis14g01575.t02">
    <property type="protein sequence ID" value="Vitis14g01575.t02.CDS"/>
    <property type="gene ID" value="Vitis14g01575"/>
</dbReference>
<evidence type="ECO:0000256" key="2">
    <source>
        <dbReference type="ARBA" id="ARBA00006840"/>
    </source>
</evidence>
<evidence type="ECO:0000256" key="3">
    <source>
        <dbReference type="ARBA" id="ARBA00022692"/>
    </source>
</evidence>
<feature type="transmembrane region" description="Helical" evidence="6">
    <location>
        <begin position="225"/>
        <end position="242"/>
    </location>
</feature>
<dbReference type="InterPro" id="IPR018499">
    <property type="entry name" value="Tetraspanin/Peripherin"/>
</dbReference>
<dbReference type="Proteomes" id="UP000288805">
    <property type="component" value="Unassembled WGS sequence"/>
</dbReference>
<keyword evidence="5 6" id="KW-0472">Membrane</keyword>
<proteinExistence type="inferred from homology"/>
<comment type="subcellular location">
    <subcellularLocation>
        <location evidence="1">Membrane</location>
        <topology evidence="1">Multi-pass membrane protein</topology>
    </subcellularLocation>
</comment>
<sequence>MLGACSGMFACSNFLTFLSSLPVLAAAVILRYYGHTRCSTYLEVPMWVLGIFLLLVSLAGMTGLWCGVTFMLWLYQWLMFLLILVLCCFTVFMFIVTEESGSKCGTGEDPRLKQFSDWLQCRLVDESNWIGIRSCLTESKICSDPAISGGKPGVFLPIKNGCCMPPSQCGFVLKNGSIWTIPKSGLASNHHDCLMWSSKPNRLCYYCYSCKAGFLARLKNDWRKLTTFSICLVSFLIINFIIGCLACRSSQAVGLFQIRRKDQF</sequence>
<feature type="transmembrane region" description="Helical" evidence="6">
    <location>
        <begin position="14"/>
        <end position="34"/>
    </location>
</feature>
<evidence type="ECO:0000313" key="9">
    <source>
        <dbReference type="Proteomes" id="UP000288805"/>
    </source>
</evidence>
<evidence type="ECO:0000256" key="1">
    <source>
        <dbReference type="ARBA" id="ARBA00004141"/>
    </source>
</evidence>
<keyword evidence="3 6" id="KW-0812">Transmembrane</keyword>
<evidence type="ECO:0000256" key="6">
    <source>
        <dbReference type="SAM" id="Phobius"/>
    </source>
</evidence>